<evidence type="ECO:0008006" key="4">
    <source>
        <dbReference type="Google" id="ProtNLM"/>
    </source>
</evidence>
<keyword evidence="1" id="KW-0472">Membrane</keyword>
<evidence type="ECO:0000256" key="1">
    <source>
        <dbReference type="SAM" id="Phobius"/>
    </source>
</evidence>
<protein>
    <recommendedName>
        <fullName evidence="4">YfhO family protein</fullName>
    </recommendedName>
</protein>
<dbReference type="Pfam" id="PF09586">
    <property type="entry name" value="YfhO"/>
    <property type="match status" value="1"/>
</dbReference>
<organism evidence="2 3">
    <name type="scientific">Macrococcoides canis</name>
    <dbReference type="NCBI Taxonomy" id="1855823"/>
    <lineage>
        <taxon>Bacteria</taxon>
        <taxon>Bacillati</taxon>
        <taxon>Bacillota</taxon>
        <taxon>Bacilli</taxon>
        <taxon>Bacillales</taxon>
        <taxon>Staphylococcaceae</taxon>
        <taxon>Macrococcoides</taxon>
    </lineage>
</organism>
<dbReference type="Proteomes" id="UP000294865">
    <property type="component" value="Unassembled WGS sequence"/>
</dbReference>
<accession>A0A4R6C8I9</accession>
<dbReference type="AlphaFoldDB" id="A0A4R6C8I9"/>
<feature type="transmembrane region" description="Helical" evidence="1">
    <location>
        <begin position="35"/>
        <end position="54"/>
    </location>
</feature>
<comment type="caution">
    <text evidence="2">The sequence shown here is derived from an EMBL/GenBank/DDBJ whole genome shotgun (WGS) entry which is preliminary data.</text>
</comment>
<gene>
    <name evidence="2" type="ORF">ETI04_00265</name>
</gene>
<keyword evidence="1" id="KW-0812">Transmembrane</keyword>
<evidence type="ECO:0000313" key="2">
    <source>
        <dbReference type="EMBL" id="TDM18758.1"/>
    </source>
</evidence>
<proteinExistence type="predicted"/>
<evidence type="ECO:0000313" key="3">
    <source>
        <dbReference type="Proteomes" id="UP000294865"/>
    </source>
</evidence>
<dbReference type="EMBL" id="SDQG01000001">
    <property type="protein sequence ID" value="TDM18758.1"/>
    <property type="molecule type" value="Genomic_DNA"/>
</dbReference>
<keyword evidence="1" id="KW-1133">Transmembrane helix</keyword>
<reference evidence="2 3" key="1">
    <citation type="submission" date="2019-01" db="EMBL/GenBank/DDBJ databases">
        <title>Draft genome sequences of Macrococcus caseolyticus, Macrococcus canis, Macrococcus bohemicus and Macrococcus goetzii.</title>
        <authorList>
            <person name="Mazhar S."/>
            <person name="Altermann E."/>
            <person name="Hill C."/>
            <person name="Mcauliffe O."/>
        </authorList>
    </citation>
    <scope>NUCLEOTIDE SEQUENCE [LARGE SCALE GENOMIC DNA]</scope>
    <source>
        <strain evidence="2 3">DPC7162</strain>
    </source>
</reference>
<sequence>MDGQKTSIERGNYLMTAVKVKSGTRNVVITYKPPYFEFMCLISMVSLIGIFFLIRKIKLDSHTKV</sequence>
<name>A0A4R6C8I9_9STAP</name>
<dbReference type="InterPro" id="IPR018580">
    <property type="entry name" value="Uncharacterised_YfhO"/>
</dbReference>